<dbReference type="Proteomes" id="UP000472335">
    <property type="component" value="Unassembled WGS sequence"/>
</dbReference>
<protein>
    <submittedName>
        <fullName evidence="4">GAF and ANTAR domain-containing protein</fullName>
    </submittedName>
</protein>
<evidence type="ECO:0000256" key="2">
    <source>
        <dbReference type="ARBA" id="ARBA00023163"/>
    </source>
</evidence>
<evidence type="ECO:0000313" key="4">
    <source>
        <dbReference type="EMBL" id="NGO15450.1"/>
    </source>
</evidence>
<dbReference type="EMBL" id="JAAKZY010000392">
    <property type="protein sequence ID" value="NGO15450.1"/>
    <property type="molecule type" value="Genomic_DNA"/>
</dbReference>
<dbReference type="AlphaFoldDB" id="A0A6G4VNT0"/>
<dbReference type="InterPro" id="IPR012074">
    <property type="entry name" value="GAF_ANTAR"/>
</dbReference>
<dbReference type="RefSeq" id="WP_165270765.1">
    <property type="nucleotide sequence ID" value="NZ_JAAKZY010000392.1"/>
</dbReference>
<evidence type="ECO:0000313" key="5">
    <source>
        <dbReference type="Proteomes" id="UP000472335"/>
    </source>
</evidence>
<evidence type="ECO:0000256" key="1">
    <source>
        <dbReference type="ARBA" id="ARBA00023015"/>
    </source>
</evidence>
<dbReference type="InterPro" id="IPR036388">
    <property type="entry name" value="WH-like_DNA-bd_sf"/>
</dbReference>
<dbReference type="GO" id="GO:0003723">
    <property type="term" value="F:RNA binding"/>
    <property type="evidence" value="ECO:0007669"/>
    <property type="project" value="InterPro"/>
</dbReference>
<dbReference type="InterPro" id="IPR029016">
    <property type="entry name" value="GAF-like_dom_sf"/>
</dbReference>
<keyword evidence="1" id="KW-0805">Transcription regulation</keyword>
<reference evidence="4 5" key="1">
    <citation type="submission" date="2020-02" db="EMBL/GenBank/DDBJ databases">
        <title>Whole-genome analyses of novel actinobacteria.</title>
        <authorList>
            <person name="Sahin N."/>
            <person name="Gencbay T."/>
        </authorList>
    </citation>
    <scope>NUCLEOTIDE SEQUENCE [LARGE SCALE GENOMIC DNA]</scope>
    <source>
        <strain evidence="4 5">HC44</strain>
    </source>
</reference>
<dbReference type="PIRSF" id="PIRSF036625">
    <property type="entry name" value="GAF_ANTAR"/>
    <property type="match status" value="1"/>
</dbReference>
<comment type="caution">
    <text evidence="4">The sequence shown here is derived from an EMBL/GenBank/DDBJ whole genome shotgun (WGS) entry which is preliminary data.</text>
</comment>
<evidence type="ECO:0000259" key="3">
    <source>
        <dbReference type="SMART" id="SM00065"/>
    </source>
</evidence>
<dbReference type="Gene3D" id="3.30.450.40">
    <property type="match status" value="1"/>
</dbReference>
<keyword evidence="5" id="KW-1185">Reference proteome</keyword>
<keyword evidence="2" id="KW-0804">Transcription</keyword>
<name>A0A6G4VNT0_9ACTN</name>
<accession>A0A6G4VNT0</accession>
<dbReference type="InterPro" id="IPR005561">
    <property type="entry name" value="ANTAR"/>
</dbReference>
<gene>
    <name evidence="4" type="ORF">G5C60_49730</name>
</gene>
<proteinExistence type="predicted"/>
<dbReference type="SMART" id="SM00065">
    <property type="entry name" value="GAF"/>
    <property type="match status" value="1"/>
</dbReference>
<sequence>MNREQQLAEAFAGLADSFADDFDPVVLLDRLAGHCVDIIGADGVGIMMAGVRGTLRTMAVSDDSAALLELFQSQTGEGPCLDCYRTHRPVDAPDLARSTDRWPRLAPVAMAAGYRSAHAFPLRVSGQTIGAVNLFSTSAGGLRPADLKLAQALADVAAVALVHWSPDPVRAIDIQAHGQAALAAKASVEMAQGMLAEHGGRDLVEALRVLRAYAARNGGRLTETAQALIRRTLAPDAVLTEGTNELRPEGTNRP</sequence>
<dbReference type="Gene3D" id="1.10.10.10">
    <property type="entry name" value="Winged helix-like DNA-binding domain superfamily/Winged helix DNA-binding domain"/>
    <property type="match status" value="1"/>
</dbReference>
<dbReference type="SUPFAM" id="SSF55781">
    <property type="entry name" value="GAF domain-like"/>
    <property type="match status" value="1"/>
</dbReference>
<dbReference type="InterPro" id="IPR003018">
    <property type="entry name" value="GAF"/>
</dbReference>
<dbReference type="Pfam" id="PF03861">
    <property type="entry name" value="ANTAR"/>
    <property type="match status" value="1"/>
</dbReference>
<organism evidence="4 5">
    <name type="scientific">Streptomyces scabichelini</name>
    <dbReference type="NCBI Taxonomy" id="2711217"/>
    <lineage>
        <taxon>Bacteria</taxon>
        <taxon>Bacillati</taxon>
        <taxon>Actinomycetota</taxon>
        <taxon>Actinomycetes</taxon>
        <taxon>Kitasatosporales</taxon>
        <taxon>Streptomycetaceae</taxon>
        <taxon>Streptomyces</taxon>
    </lineage>
</organism>
<dbReference type="Pfam" id="PF13185">
    <property type="entry name" value="GAF_2"/>
    <property type="match status" value="1"/>
</dbReference>
<feature type="domain" description="GAF" evidence="3">
    <location>
        <begin position="23"/>
        <end position="171"/>
    </location>
</feature>